<dbReference type="Pfam" id="PF00905">
    <property type="entry name" value="Transpeptidase"/>
    <property type="match status" value="1"/>
</dbReference>
<gene>
    <name evidence="2" type="ORF">NQ502_06985</name>
</gene>
<name>A0ABY5VJN4_9FIRM</name>
<keyword evidence="3" id="KW-1185">Reference proteome</keyword>
<dbReference type="InterPro" id="IPR012338">
    <property type="entry name" value="Beta-lactam/transpept-like"/>
</dbReference>
<dbReference type="Proteomes" id="UP001060164">
    <property type="component" value="Chromosome"/>
</dbReference>
<evidence type="ECO:0000313" key="2">
    <source>
        <dbReference type="EMBL" id="UWP60774.1"/>
    </source>
</evidence>
<dbReference type="EMBL" id="CP102290">
    <property type="protein sequence ID" value="UWP60774.1"/>
    <property type="molecule type" value="Genomic_DNA"/>
</dbReference>
<sequence length="68" mass="7826">MEHDSVGEQDEFEVYNREMCEKQVSPCSTFKIISALMGLKNHVIEDENSTMNYDMTAHSIRQRTGTVI</sequence>
<evidence type="ECO:0000313" key="3">
    <source>
        <dbReference type="Proteomes" id="UP001060164"/>
    </source>
</evidence>
<accession>A0ABY5VJN4</accession>
<protein>
    <submittedName>
        <fullName evidence="2">Penicillin-binding transpeptidase domain-containing protein</fullName>
    </submittedName>
</protein>
<proteinExistence type="predicted"/>
<dbReference type="InterPro" id="IPR001460">
    <property type="entry name" value="PCN-bd_Tpept"/>
</dbReference>
<dbReference type="Gene3D" id="3.40.710.10">
    <property type="entry name" value="DD-peptidase/beta-lactamase superfamily"/>
    <property type="match status" value="1"/>
</dbReference>
<dbReference type="SUPFAM" id="SSF56601">
    <property type="entry name" value="beta-lactamase/transpeptidase-like"/>
    <property type="match status" value="1"/>
</dbReference>
<organism evidence="2 3">
    <name type="scientific">Ruminococcus gauvreauii</name>
    <dbReference type="NCBI Taxonomy" id="438033"/>
    <lineage>
        <taxon>Bacteria</taxon>
        <taxon>Bacillati</taxon>
        <taxon>Bacillota</taxon>
        <taxon>Clostridia</taxon>
        <taxon>Eubacteriales</taxon>
        <taxon>Oscillospiraceae</taxon>
        <taxon>Ruminococcus</taxon>
    </lineage>
</organism>
<reference evidence="2" key="1">
    <citation type="journal article" date="2022" name="Cell">
        <title>Design, construction, and in vivo augmentation of a complex gut microbiome.</title>
        <authorList>
            <person name="Cheng A.G."/>
            <person name="Ho P.Y."/>
            <person name="Aranda-Diaz A."/>
            <person name="Jain S."/>
            <person name="Yu F.B."/>
            <person name="Meng X."/>
            <person name="Wang M."/>
            <person name="Iakiviak M."/>
            <person name="Nagashima K."/>
            <person name="Zhao A."/>
            <person name="Murugkar P."/>
            <person name="Patil A."/>
            <person name="Atabakhsh K."/>
            <person name="Weakley A."/>
            <person name="Yan J."/>
            <person name="Brumbaugh A.R."/>
            <person name="Higginbottom S."/>
            <person name="Dimas A."/>
            <person name="Shiver A.L."/>
            <person name="Deutschbauer A."/>
            <person name="Neff N."/>
            <person name="Sonnenburg J.L."/>
            <person name="Huang K.C."/>
            <person name="Fischbach M.A."/>
        </authorList>
    </citation>
    <scope>NUCLEOTIDE SEQUENCE</scope>
    <source>
        <strain evidence="2">DSM 19829</strain>
    </source>
</reference>
<dbReference type="RefSeq" id="WP_169579936.1">
    <property type="nucleotide sequence ID" value="NZ_CABLBR010000049.1"/>
</dbReference>
<evidence type="ECO:0000259" key="1">
    <source>
        <dbReference type="Pfam" id="PF00905"/>
    </source>
</evidence>
<feature type="domain" description="Penicillin-binding protein transpeptidase" evidence="1">
    <location>
        <begin position="14"/>
        <end position="57"/>
    </location>
</feature>